<comment type="caution">
    <text evidence="3">The sequence shown here is derived from an EMBL/GenBank/DDBJ whole genome shotgun (WGS) entry which is preliminary data.</text>
</comment>
<feature type="domain" description="Methyltransferase" evidence="1">
    <location>
        <begin position="103"/>
        <end position="198"/>
    </location>
</feature>
<dbReference type="InterPro" id="IPR025714">
    <property type="entry name" value="Methyltranfer_dom"/>
</dbReference>
<gene>
    <name evidence="3" type="primary">rrmA</name>
    <name evidence="3" type="ORF">JCM31185_05900</name>
</gene>
<name>A0ABQ5JLH2_9LACO</name>
<sequence>MKIGLIIIMKKIDWGAQFVAQHLSLFACPVCHQPYQHVENHTVSCANGHSLDFNRRGSLYFLPHAVTTEYDSAMLAARRKMLTAGLFQPLVKAINDQLPTGSQTILDVGTGEGTPLAQLDELRQQTDDTLIGFDLSKDGINLATQLTTKAFFCVADLAKLPFTNQQFDAVIELFSPSAYSEFERILKPGGRIVKIVPNRDYLVELRHALYEPAAPQFQYDNQRVVALFKEHYPLMTVTPIHYQFAIGPDKIADMMAMTPLSWGSDDLHRQTLLTRPVTAVTVDVSVLTVRV</sequence>
<dbReference type="InterPro" id="IPR050508">
    <property type="entry name" value="Methyltransf_Superfamily"/>
</dbReference>
<dbReference type="GO" id="GO:0032259">
    <property type="term" value="P:methylation"/>
    <property type="evidence" value="ECO:0007669"/>
    <property type="project" value="UniProtKB-KW"/>
</dbReference>
<dbReference type="PROSITE" id="PS51257">
    <property type="entry name" value="PROKAR_LIPOPROTEIN"/>
    <property type="match status" value="1"/>
</dbReference>
<evidence type="ECO:0000313" key="3">
    <source>
        <dbReference type="EMBL" id="GKT05301.1"/>
    </source>
</evidence>
<keyword evidence="3" id="KW-0808">Transferase</keyword>
<reference evidence="3 4" key="1">
    <citation type="submission" date="2022-03" db="EMBL/GenBank/DDBJ databases">
        <title>Draft genome sequence of Furfurilactobacillus curtus JCM 31185.</title>
        <authorList>
            <person name="Suzuki S."/>
            <person name="Endo A."/>
            <person name="Kajikawa A."/>
        </authorList>
    </citation>
    <scope>NUCLEOTIDE SEQUENCE [LARGE SCALE GENOMIC DNA]</scope>
    <source>
        <strain evidence="3 4">JCM 31185</strain>
    </source>
</reference>
<accession>A0ABQ5JLH2</accession>
<dbReference type="PIRSF" id="PIRSF018249">
    <property type="entry name" value="MyrA_prd"/>
    <property type="match status" value="1"/>
</dbReference>
<organism evidence="3 4">
    <name type="scientific">Furfurilactobacillus curtus</name>
    <dbReference type="NCBI Taxonomy" id="1746200"/>
    <lineage>
        <taxon>Bacteria</taxon>
        <taxon>Bacillati</taxon>
        <taxon>Bacillota</taxon>
        <taxon>Bacilli</taxon>
        <taxon>Lactobacillales</taxon>
        <taxon>Lactobacillaceae</taxon>
        <taxon>Furfurilactobacillus</taxon>
    </lineage>
</organism>
<evidence type="ECO:0000313" key="4">
    <source>
        <dbReference type="Proteomes" id="UP001628078"/>
    </source>
</evidence>
<dbReference type="Proteomes" id="UP001628078">
    <property type="component" value="Unassembled WGS sequence"/>
</dbReference>
<dbReference type="InterPro" id="IPR029063">
    <property type="entry name" value="SAM-dependent_MTases_sf"/>
</dbReference>
<protein>
    <submittedName>
        <fullName evidence="3">23S rRNA methyltransferase</fullName>
    </submittedName>
</protein>
<dbReference type="SUPFAM" id="SSF53335">
    <property type="entry name" value="S-adenosyl-L-methionine-dependent methyltransferases"/>
    <property type="match status" value="1"/>
</dbReference>
<dbReference type="CDD" id="cd02440">
    <property type="entry name" value="AdoMet_MTases"/>
    <property type="match status" value="1"/>
</dbReference>
<dbReference type="Pfam" id="PF21302">
    <property type="entry name" value="Zn_ribbon_RlmA"/>
    <property type="match status" value="1"/>
</dbReference>
<evidence type="ECO:0000259" key="2">
    <source>
        <dbReference type="Pfam" id="PF21302"/>
    </source>
</evidence>
<evidence type="ECO:0000259" key="1">
    <source>
        <dbReference type="Pfam" id="PF13847"/>
    </source>
</evidence>
<dbReference type="Gene3D" id="3.40.50.150">
    <property type="entry name" value="Vaccinia Virus protein VP39"/>
    <property type="match status" value="1"/>
</dbReference>
<dbReference type="PANTHER" id="PTHR42912:SF45">
    <property type="entry name" value="23S RRNA (GUANINE(745)-N(1))-METHYLTRANSFERASE"/>
    <property type="match status" value="1"/>
</dbReference>
<feature type="domain" description="23S rRNA (guanine(745)-N(1))-methyltransferase N-terminal" evidence="2">
    <location>
        <begin position="26"/>
        <end position="63"/>
    </location>
</feature>
<dbReference type="Pfam" id="PF13847">
    <property type="entry name" value="Methyltransf_31"/>
    <property type="match status" value="1"/>
</dbReference>
<keyword evidence="4" id="KW-1185">Reference proteome</keyword>
<dbReference type="InterPro" id="IPR016718">
    <property type="entry name" value="rRNA_m1G-MeTrfase_A_prd"/>
</dbReference>
<keyword evidence="3" id="KW-0489">Methyltransferase</keyword>
<dbReference type="InterPro" id="IPR048647">
    <property type="entry name" value="RlmA_N"/>
</dbReference>
<proteinExistence type="predicted"/>
<dbReference type="PANTHER" id="PTHR42912">
    <property type="entry name" value="METHYLTRANSFERASE"/>
    <property type="match status" value="1"/>
</dbReference>
<dbReference type="GO" id="GO:0008168">
    <property type="term" value="F:methyltransferase activity"/>
    <property type="evidence" value="ECO:0007669"/>
    <property type="project" value="UniProtKB-KW"/>
</dbReference>
<dbReference type="EMBL" id="BQXO01000001">
    <property type="protein sequence ID" value="GKT05301.1"/>
    <property type="molecule type" value="Genomic_DNA"/>
</dbReference>